<accession>A0A401V1U3</accession>
<feature type="region of interest" description="Disordered" evidence="1">
    <location>
        <begin position="392"/>
        <end position="494"/>
    </location>
</feature>
<organism evidence="2 3">
    <name type="scientific">Cellulomonas algicola</name>
    <dbReference type="NCBI Taxonomy" id="2071633"/>
    <lineage>
        <taxon>Bacteria</taxon>
        <taxon>Bacillati</taxon>
        <taxon>Actinomycetota</taxon>
        <taxon>Actinomycetes</taxon>
        <taxon>Micrococcales</taxon>
        <taxon>Cellulomonadaceae</taxon>
        <taxon>Cellulomonas</taxon>
    </lineage>
</organism>
<feature type="compositionally biased region" description="Pro residues" evidence="1">
    <location>
        <begin position="418"/>
        <end position="457"/>
    </location>
</feature>
<proteinExistence type="predicted"/>
<evidence type="ECO:0000313" key="2">
    <source>
        <dbReference type="EMBL" id="GCD20890.1"/>
    </source>
</evidence>
<evidence type="ECO:0008006" key="4">
    <source>
        <dbReference type="Google" id="ProtNLM"/>
    </source>
</evidence>
<dbReference type="Proteomes" id="UP000288246">
    <property type="component" value="Unassembled WGS sequence"/>
</dbReference>
<dbReference type="Gene3D" id="3.90.70.10">
    <property type="entry name" value="Cysteine proteinases"/>
    <property type="match status" value="1"/>
</dbReference>
<keyword evidence="3" id="KW-1185">Reference proteome</keyword>
<gene>
    <name evidence="2" type="ORF">CTKZ_24520</name>
</gene>
<protein>
    <recommendedName>
        <fullName evidence="4">Peptidase C39 domain-containing protein</fullName>
    </recommendedName>
</protein>
<evidence type="ECO:0000256" key="1">
    <source>
        <dbReference type="SAM" id="MobiDB-lite"/>
    </source>
</evidence>
<feature type="compositionally biased region" description="Low complexity" evidence="1">
    <location>
        <begin position="402"/>
        <end position="417"/>
    </location>
</feature>
<feature type="compositionally biased region" description="Polar residues" evidence="1">
    <location>
        <begin position="471"/>
        <end position="485"/>
    </location>
</feature>
<sequence length="621" mass="64944">MLVGAGASASHVVQLQHGAGNAAVARWVAGLAHTASTLVQRSPAADLIATRTSLGALDETALGADLATRARGGDATFVQSVLDELWSTDRDDVALAICTALDDAALGVLVASEDGRRLVDRMFDELTSGSVGDDEQQQADRLLRTKGATRSPESFEQALATAKVFPFRLPGITVMSDAIIQAERRPEGRIWVKQPVRVQYDEMFAEETRTLPLDVFISGIELPEDEIVGVRLYDLGGTLVHRPALILLQLSNEADTRTLTKIAEVAGIGLTLGTGSLAGLGIEASMTARVLLWADRAALALGTIASVVAEHRGEIVERHGDTGRTFLRYVDMVQSATAIYGFARTALTMASLVSGLRGSADGLRGAVSSADDPAAAVLRETDDVLARADEIMGARGGGPRPGGTEPETPTTPTTSPTTPSPTPDTPGPAPETPGPEPPGPGPDAPGPVPEPPAPAEPAVPRGFREDGTAPRTGSPSRPVYSQGQDPTCGPVSAGMAIETMGQPHDMAELVKSAGPDGMYISDLLSLVQRHHIDARMNLTATVGDLGAATSSAAGGNPAIALIRMPPGSSHAFHYVVVDGVTTRLGQQVVAVRNPWGTQYFELLDSFTKKFTGQAIMINYSF</sequence>
<evidence type="ECO:0000313" key="3">
    <source>
        <dbReference type="Proteomes" id="UP000288246"/>
    </source>
</evidence>
<dbReference type="EMBL" id="BHYL01000206">
    <property type="protein sequence ID" value="GCD20890.1"/>
    <property type="molecule type" value="Genomic_DNA"/>
</dbReference>
<dbReference type="AlphaFoldDB" id="A0A401V1U3"/>
<name>A0A401V1U3_9CELL</name>
<comment type="caution">
    <text evidence="2">The sequence shown here is derived from an EMBL/GenBank/DDBJ whole genome shotgun (WGS) entry which is preliminary data.</text>
</comment>
<reference evidence="2 3" key="1">
    <citation type="submission" date="2018-11" db="EMBL/GenBank/DDBJ databases">
        <title>Draft genome sequence of Cellulomonas takizawaensis strain TKZ-21.</title>
        <authorList>
            <person name="Yamamura H."/>
            <person name="Hayashi T."/>
            <person name="Hamada M."/>
            <person name="Serisawa Y."/>
            <person name="Matsuyama K."/>
            <person name="Nakagawa Y."/>
            <person name="Otoguro M."/>
            <person name="Yanagida F."/>
            <person name="Hayakawa M."/>
        </authorList>
    </citation>
    <scope>NUCLEOTIDE SEQUENCE [LARGE SCALE GENOMIC DNA]</scope>
    <source>
        <strain evidence="2 3">TKZ-21</strain>
    </source>
</reference>